<dbReference type="CDD" id="cd03293">
    <property type="entry name" value="ABC_NrtD_SsuB_transporters"/>
    <property type="match status" value="1"/>
</dbReference>
<dbReference type="EMBL" id="BSEL01000004">
    <property type="protein sequence ID" value="GLJ67835.1"/>
    <property type="molecule type" value="Genomic_DNA"/>
</dbReference>
<evidence type="ECO:0000313" key="5">
    <source>
        <dbReference type="EMBL" id="GLJ67835.1"/>
    </source>
</evidence>
<keyword evidence="2" id="KW-0547">Nucleotide-binding</keyword>
<keyword evidence="6" id="KW-1185">Reference proteome</keyword>
<dbReference type="Proteomes" id="UP001142292">
    <property type="component" value="Unassembled WGS sequence"/>
</dbReference>
<proteinExistence type="predicted"/>
<reference evidence="5" key="2">
    <citation type="submission" date="2023-01" db="EMBL/GenBank/DDBJ databases">
        <authorList>
            <person name="Sun Q."/>
            <person name="Evtushenko L."/>
        </authorList>
    </citation>
    <scope>NUCLEOTIDE SEQUENCE</scope>
    <source>
        <strain evidence="5">VKM Ac-1246</strain>
    </source>
</reference>
<organism evidence="5 6">
    <name type="scientific">Nocardioides luteus</name>
    <dbReference type="NCBI Taxonomy" id="1844"/>
    <lineage>
        <taxon>Bacteria</taxon>
        <taxon>Bacillati</taxon>
        <taxon>Actinomycetota</taxon>
        <taxon>Actinomycetes</taxon>
        <taxon>Propionibacteriales</taxon>
        <taxon>Nocardioidaceae</taxon>
        <taxon>Nocardioides</taxon>
    </lineage>
</organism>
<evidence type="ECO:0000256" key="3">
    <source>
        <dbReference type="ARBA" id="ARBA00022840"/>
    </source>
</evidence>
<reference evidence="5" key="1">
    <citation type="journal article" date="2014" name="Int. J. Syst. Evol. Microbiol.">
        <title>Complete genome of a new Firmicutes species belonging to the dominant human colonic microbiota ('Ruminococcus bicirculans') reveals two chromosomes and a selective capacity to utilize plant glucans.</title>
        <authorList>
            <consortium name="NISC Comparative Sequencing Program"/>
            <person name="Wegmann U."/>
            <person name="Louis P."/>
            <person name="Goesmann A."/>
            <person name="Henrissat B."/>
            <person name="Duncan S.H."/>
            <person name="Flint H.J."/>
        </authorList>
    </citation>
    <scope>NUCLEOTIDE SEQUENCE</scope>
    <source>
        <strain evidence="5">VKM Ac-1246</strain>
    </source>
</reference>
<feature type="domain" description="ABC transporter" evidence="4">
    <location>
        <begin position="6"/>
        <end position="239"/>
    </location>
</feature>
<dbReference type="PANTHER" id="PTHR42788:SF20">
    <property type="entry name" value="ABC TRANSPORTER ATP-BINDING PROTEIN"/>
    <property type="match status" value="1"/>
</dbReference>
<dbReference type="InterPro" id="IPR003593">
    <property type="entry name" value="AAA+_ATPase"/>
</dbReference>
<evidence type="ECO:0000313" key="6">
    <source>
        <dbReference type="Proteomes" id="UP001142292"/>
    </source>
</evidence>
<dbReference type="InterPro" id="IPR027417">
    <property type="entry name" value="P-loop_NTPase"/>
</dbReference>
<evidence type="ECO:0000256" key="2">
    <source>
        <dbReference type="ARBA" id="ARBA00022741"/>
    </source>
</evidence>
<dbReference type="InterPro" id="IPR050166">
    <property type="entry name" value="ABC_transporter_ATP-bind"/>
</dbReference>
<dbReference type="SMART" id="SM00382">
    <property type="entry name" value="AAA"/>
    <property type="match status" value="1"/>
</dbReference>
<dbReference type="Gene3D" id="3.40.50.300">
    <property type="entry name" value="P-loop containing nucleotide triphosphate hydrolases"/>
    <property type="match status" value="1"/>
</dbReference>
<name>A0ABQ5SUY3_9ACTN</name>
<sequence>MASATIEMHGVRRLYQQADLTDTIALDGIDLTIEPGTFVSIIGPSGCGKSTLLRLISGQEPTDAGRITVCGLTPTEAAEAKAFGFVPQSPALLPWLSVLGNVTLPHKVNRRHDRGLPDLEGMLREVGLGESIHKLPAELSGGMKQRTAIVRAFGLRPDVLLLDEPFGALDEFTREALQEQLLQLWEQTRATVVFVTHSIAEAVRLSDRVVVMAPRPGRVTDVIDIDLPRPRHQEVITSPEFHAFELTLRERLRDAFSGSGLQR</sequence>
<dbReference type="InterPro" id="IPR003439">
    <property type="entry name" value="ABC_transporter-like_ATP-bd"/>
</dbReference>
<evidence type="ECO:0000256" key="1">
    <source>
        <dbReference type="ARBA" id="ARBA00022448"/>
    </source>
</evidence>
<dbReference type="PANTHER" id="PTHR42788">
    <property type="entry name" value="TAURINE IMPORT ATP-BINDING PROTEIN-RELATED"/>
    <property type="match status" value="1"/>
</dbReference>
<evidence type="ECO:0000259" key="4">
    <source>
        <dbReference type="PROSITE" id="PS50893"/>
    </source>
</evidence>
<gene>
    <name evidence="5" type="ORF">GCM10017579_18710</name>
</gene>
<keyword evidence="1" id="KW-0813">Transport</keyword>
<dbReference type="SUPFAM" id="SSF52540">
    <property type="entry name" value="P-loop containing nucleoside triphosphate hydrolases"/>
    <property type="match status" value="1"/>
</dbReference>
<keyword evidence="3" id="KW-0067">ATP-binding</keyword>
<protein>
    <submittedName>
        <fullName evidence="5">Nitrate ABC transporter ATPase</fullName>
    </submittedName>
</protein>
<accession>A0ABQ5SUY3</accession>
<dbReference type="PROSITE" id="PS50893">
    <property type="entry name" value="ABC_TRANSPORTER_2"/>
    <property type="match status" value="1"/>
</dbReference>
<dbReference type="Pfam" id="PF00005">
    <property type="entry name" value="ABC_tran"/>
    <property type="match status" value="1"/>
</dbReference>
<comment type="caution">
    <text evidence="5">The sequence shown here is derived from an EMBL/GenBank/DDBJ whole genome shotgun (WGS) entry which is preliminary data.</text>
</comment>
<dbReference type="RefSeq" id="WP_229787533.1">
    <property type="nucleotide sequence ID" value="NZ_BMRK01000005.1"/>
</dbReference>